<evidence type="ECO:0008006" key="3">
    <source>
        <dbReference type="Google" id="ProtNLM"/>
    </source>
</evidence>
<feature type="chain" id="PRO_5002131618" description="SnoaL-like domain-containing protein" evidence="1">
    <location>
        <begin position="21"/>
        <end position="318"/>
    </location>
</feature>
<accession>A0A0B7K3R8</accession>
<reference evidence="2" key="1">
    <citation type="submission" date="2015-01" db="EMBL/GenBank/DDBJ databases">
        <authorList>
            <person name="Durling Mikael"/>
        </authorList>
    </citation>
    <scope>NUCLEOTIDE SEQUENCE</scope>
</reference>
<proteinExistence type="predicted"/>
<dbReference type="EMBL" id="CDPU01000025">
    <property type="protein sequence ID" value="CEO51819.1"/>
    <property type="molecule type" value="Genomic_DNA"/>
</dbReference>
<name>A0A0B7K3R8_BIOOC</name>
<keyword evidence="1" id="KW-0732">Signal</keyword>
<gene>
    <name evidence="2" type="ORF">BN869_000007877_1</name>
</gene>
<protein>
    <recommendedName>
        <fullName evidence="3">SnoaL-like domain-containing protein</fullName>
    </recommendedName>
</protein>
<sequence>MYGSFFRVVAFGLLNCNVLAAPSVSQPVQRPPGLWPHLAEQGRASRPLVDFIEGYFTAKNLHQPEAWTPYFHPTEGTYGDAGLGNLFSQPELSPVIGTFVNAWGPDSRSYPLRIVGDTNSALLYMIDTPDMFGDELRILVALDFKDGLIVREVDYWDPRRNTAAKANRVPPEQYPSDFASALSSNTTNATLRKVVNQLSSALSKGDYDSAASLLAPDAVLEDFSLRARIDGRLAVEKYLKRAVASLPYGTGSALNHIVGNEKGGAYEWNGTPEAAGRNGITAIELDEGHLITRLTSIWDTFNASNSTMQSLVGLSIEP</sequence>
<dbReference type="AlphaFoldDB" id="A0A0B7K3R8"/>
<dbReference type="InterPro" id="IPR032710">
    <property type="entry name" value="NTF2-like_dom_sf"/>
</dbReference>
<dbReference type="SUPFAM" id="SSF54427">
    <property type="entry name" value="NTF2-like"/>
    <property type="match status" value="2"/>
</dbReference>
<feature type="signal peptide" evidence="1">
    <location>
        <begin position="1"/>
        <end position="20"/>
    </location>
</feature>
<evidence type="ECO:0000313" key="2">
    <source>
        <dbReference type="EMBL" id="CEO51819.1"/>
    </source>
</evidence>
<organism evidence="2">
    <name type="scientific">Bionectria ochroleuca</name>
    <name type="common">Gliocladium roseum</name>
    <dbReference type="NCBI Taxonomy" id="29856"/>
    <lineage>
        <taxon>Eukaryota</taxon>
        <taxon>Fungi</taxon>
        <taxon>Dikarya</taxon>
        <taxon>Ascomycota</taxon>
        <taxon>Pezizomycotina</taxon>
        <taxon>Sordariomycetes</taxon>
        <taxon>Hypocreomycetidae</taxon>
        <taxon>Hypocreales</taxon>
        <taxon>Bionectriaceae</taxon>
        <taxon>Clonostachys</taxon>
    </lineage>
</organism>
<dbReference type="Gene3D" id="3.10.450.50">
    <property type="match status" value="2"/>
</dbReference>
<evidence type="ECO:0000256" key="1">
    <source>
        <dbReference type="SAM" id="SignalP"/>
    </source>
</evidence>